<evidence type="ECO:0000313" key="3">
    <source>
        <dbReference type="Proteomes" id="UP000694395"/>
    </source>
</evidence>
<protein>
    <recommendedName>
        <fullName evidence="4">HBS1-like protein N-terminal domain-containing protein</fullName>
    </recommendedName>
</protein>
<dbReference type="AlphaFoldDB" id="A0A8K9UPI9"/>
<dbReference type="GeneTree" id="ENSGT01080000257573"/>
<gene>
    <name evidence="2" type="primary">hbs1l</name>
</gene>
<sequence>MSRHRNVRGCNYDEGKLYSCMDHMREVPGDTAPESVLTQVALQCAFDPERALDTILSDESTGAPPRSAKTGSARPLATFAEAGSSSSLAQLMSEHVQKSQRAGLPSLSSSTLAVLSGLSLGTLALLNSNSAPIATSPPNHLASSLGSLSLGNRKLTAPGANMAPPSFGSLSSVLQSSRPMEIATGGGAKGADPKGSPSLAELIQEHSNSSPTLYRTLPGLHGNTAQTAAGPAPALTRSLSQLPQPPGPLNTHCSPQTQITTTPEPHVLPLSLLASQRQPVSTLPAADPDGQVVPPPGLLGELSPLASQQHNRTSSDTPPSLSLAALLPPGKPQPRSIREGGVRDKSRPLLSPTPLSPRPPWGDQSVDLSALMAQSSHGGVLFACRHDKGLSSPSAVALRSDHHRHGSSVFARPSVFALTLSVRAPSRGKRRRMMMMKEAVGDLRLEVGGGGHPAFLYGTQTQLVKAKEQTPLLPITPFTFDTPSPDDVVRANQKKAFTRE</sequence>
<evidence type="ECO:0000256" key="1">
    <source>
        <dbReference type="SAM" id="MobiDB-lite"/>
    </source>
</evidence>
<dbReference type="Proteomes" id="UP000694395">
    <property type="component" value="Chromosome 4"/>
</dbReference>
<dbReference type="CTD" id="10767"/>
<evidence type="ECO:0000313" key="2">
    <source>
        <dbReference type="Ensembl" id="ENSOMYP00000114494.1"/>
    </source>
</evidence>
<dbReference type="KEGG" id="omy:110522675"/>
<dbReference type="SUPFAM" id="SSF109732">
    <property type="entry name" value="HBS1-like domain"/>
    <property type="match status" value="1"/>
</dbReference>
<feature type="compositionally biased region" description="Low complexity" evidence="1">
    <location>
        <begin position="284"/>
        <end position="307"/>
    </location>
</feature>
<dbReference type="OrthoDB" id="342024at2759"/>
<feature type="compositionally biased region" description="Basic and acidic residues" evidence="1">
    <location>
        <begin position="336"/>
        <end position="347"/>
    </location>
</feature>
<feature type="compositionally biased region" description="Polar residues" evidence="1">
    <location>
        <begin position="251"/>
        <end position="263"/>
    </location>
</feature>
<dbReference type="GeneID" id="110522675"/>
<name>A0A8K9UPI9_ONCMY</name>
<dbReference type="Gene3D" id="1.10.8.10">
    <property type="entry name" value="DNA helicase RuvA subunit, C-terminal domain"/>
    <property type="match status" value="1"/>
</dbReference>
<dbReference type="InterPro" id="IPR037189">
    <property type="entry name" value="HBS1-like_N_sf"/>
</dbReference>
<reference evidence="2" key="1">
    <citation type="submission" date="2020-07" db="EMBL/GenBank/DDBJ databases">
        <title>A long reads based de novo assembly of the rainbow trout Arlee double haploid line genome.</title>
        <authorList>
            <person name="Gao G."/>
            <person name="Palti Y."/>
        </authorList>
    </citation>
    <scope>NUCLEOTIDE SEQUENCE [LARGE SCALE GENOMIC DNA]</scope>
</reference>
<feature type="compositionally biased region" description="Low complexity" evidence="1">
    <location>
        <begin position="314"/>
        <end position="328"/>
    </location>
</feature>
<reference evidence="2" key="2">
    <citation type="submission" date="2025-08" db="UniProtKB">
        <authorList>
            <consortium name="Ensembl"/>
        </authorList>
    </citation>
    <scope>IDENTIFICATION</scope>
</reference>
<reference evidence="2" key="3">
    <citation type="submission" date="2025-09" db="UniProtKB">
        <authorList>
            <consortium name="Ensembl"/>
        </authorList>
    </citation>
    <scope>IDENTIFICATION</scope>
</reference>
<proteinExistence type="predicted"/>
<feature type="region of interest" description="Disordered" evidence="1">
    <location>
        <begin position="221"/>
        <end position="263"/>
    </location>
</feature>
<organism evidence="2 3">
    <name type="scientific">Oncorhynchus mykiss</name>
    <name type="common">Rainbow trout</name>
    <name type="synonym">Salmo gairdneri</name>
    <dbReference type="NCBI Taxonomy" id="8022"/>
    <lineage>
        <taxon>Eukaryota</taxon>
        <taxon>Metazoa</taxon>
        <taxon>Chordata</taxon>
        <taxon>Craniata</taxon>
        <taxon>Vertebrata</taxon>
        <taxon>Euteleostomi</taxon>
        <taxon>Actinopterygii</taxon>
        <taxon>Neopterygii</taxon>
        <taxon>Teleostei</taxon>
        <taxon>Protacanthopterygii</taxon>
        <taxon>Salmoniformes</taxon>
        <taxon>Salmonidae</taxon>
        <taxon>Salmoninae</taxon>
        <taxon>Oncorhynchus</taxon>
    </lineage>
</organism>
<keyword evidence="3" id="KW-1185">Reference proteome</keyword>
<dbReference type="RefSeq" id="XP_021456829.2">
    <property type="nucleotide sequence ID" value="XM_021601154.2"/>
</dbReference>
<evidence type="ECO:0008006" key="4">
    <source>
        <dbReference type="Google" id="ProtNLM"/>
    </source>
</evidence>
<dbReference type="Ensembl" id="ENSOMYT00000167584.1">
    <property type="protein sequence ID" value="ENSOMYP00000114494.1"/>
    <property type="gene ID" value="ENSOMYG00000065177.1"/>
</dbReference>
<feature type="region of interest" description="Disordered" evidence="1">
    <location>
        <begin position="281"/>
        <end position="363"/>
    </location>
</feature>
<accession>A0A8K9UPI9</accession>